<dbReference type="InterPro" id="IPR006799">
    <property type="entry name" value="AMH_N"/>
</dbReference>
<feature type="non-terminal residue" evidence="6">
    <location>
        <position position="316"/>
    </location>
</feature>
<keyword evidence="2" id="KW-0221">Differentiation</keyword>
<dbReference type="Pfam" id="PF04709">
    <property type="entry name" value="AMH_N"/>
    <property type="match status" value="1"/>
</dbReference>
<evidence type="ECO:0000313" key="7">
    <source>
        <dbReference type="Proteomes" id="UP000475037"/>
    </source>
</evidence>
<evidence type="ECO:0000256" key="3">
    <source>
        <dbReference type="SAM" id="MobiDB-lite"/>
    </source>
</evidence>
<evidence type="ECO:0000313" key="6">
    <source>
        <dbReference type="EMBL" id="KAF0882076.1"/>
    </source>
</evidence>
<gene>
    <name evidence="6" type="primary">Amh</name>
    <name evidence="6" type="ORF">FOF47_R17109</name>
</gene>
<evidence type="ECO:0000259" key="5">
    <source>
        <dbReference type="Pfam" id="PF04709"/>
    </source>
</evidence>
<evidence type="ECO:0000256" key="2">
    <source>
        <dbReference type="ARBA" id="ARBA00022782"/>
    </source>
</evidence>
<feature type="non-terminal residue" evidence="6">
    <location>
        <position position="1"/>
    </location>
</feature>
<feature type="domain" description="Anti-Mullerian hormone N-terminal" evidence="5">
    <location>
        <begin position="86"/>
        <end position="303"/>
    </location>
</feature>
<dbReference type="Proteomes" id="UP000475037">
    <property type="component" value="Unassembled WGS sequence"/>
</dbReference>
<evidence type="ECO:0000256" key="1">
    <source>
        <dbReference type="ARBA" id="ARBA00022729"/>
    </source>
</evidence>
<feature type="chain" id="PRO_5026108638" evidence="4">
    <location>
        <begin position="22"/>
        <end position="316"/>
    </location>
</feature>
<sequence>LPAARMLALVLSVAGALLTAGDPGEDVPGTPALPEEPATGTGGLIFHPDWGWPPPGRPQDPLCEVTLDKGGNGSGSPLRVVGALRGYEHGFLEAVQRARWGPRSLATFGVCAPRDGQSALFPLRQLQAWLGGPGGRRLVVLHLEEVTWEPTPSLKFQEPPPGGAGPLELAVLVLYPGPGPEVTVTGAGLPGTQALCQSRDTRYLVLAVDHPAGAWRSPGLTLTLQPRRHGAPLSTAQRQELLFGPDPRCFTRVTPALLLLPGPATAPLPARGLLDQVRLPPPRCALARDAGCGEGSAAPAPTTQLRLPGPPRSRSP</sequence>
<dbReference type="InterPro" id="IPR021203">
    <property type="entry name" value="Muellerian-inhibiting_factor"/>
</dbReference>
<accession>A0A6G1B2D2</accession>
<keyword evidence="1 4" id="KW-0732">Signal</keyword>
<evidence type="ECO:0000256" key="4">
    <source>
        <dbReference type="SAM" id="SignalP"/>
    </source>
</evidence>
<proteinExistence type="predicted"/>
<comment type="caution">
    <text evidence="6">The sequence shown here is derived from an EMBL/GenBank/DDBJ whole genome shotgun (WGS) entry which is preliminary data.</text>
</comment>
<dbReference type="GO" id="GO:0001880">
    <property type="term" value="P:Mullerian duct regression"/>
    <property type="evidence" value="ECO:0007669"/>
    <property type="project" value="TreeGrafter"/>
</dbReference>
<dbReference type="PANTHER" id="PTHR15009">
    <property type="entry name" value="MUELLERIAN-INHIBITING FACTOR"/>
    <property type="match status" value="1"/>
</dbReference>
<keyword evidence="7" id="KW-1185">Reference proteome</keyword>
<dbReference type="GO" id="GO:0008406">
    <property type="term" value="P:gonad development"/>
    <property type="evidence" value="ECO:0007669"/>
    <property type="project" value="InterPro"/>
</dbReference>
<organism evidence="6 7">
    <name type="scientific">Crocuta crocuta</name>
    <name type="common">Spotted hyena</name>
    <dbReference type="NCBI Taxonomy" id="9678"/>
    <lineage>
        <taxon>Eukaryota</taxon>
        <taxon>Metazoa</taxon>
        <taxon>Chordata</taxon>
        <taxon>Craniata</taxon>
        <taxon>Vertebrata</taxon>
        <taxon>Euteleostomi</taxon>
        <taxon>Mammalia</taxon>
        <taxon>Eutheria</taxon>
        <taxon>Laurasiatheria</taxon>
        <taxon>Carnivora</taxon>
        <taxon>Feliformia</taxon>
        <taxon>Hyaenidae</taxon>
        <taxon>Crocuta</taxon>
    </lineage>
</organism>
<dbReference type="EMBL" id="VOAJ01002545">
    <property type="protein sequence ID" value="KAF0882076.1"/>
    <property type="molecule type" value="Genomic_DNA"/>
</dbReference>
<dbReference type="GO" id="GO:0030154">
    <property type="term" value="P:cell differentiation"/>
    <property type="evidence" value="ECO:0007669"/>
    <property type="project" value="UniProtKB-KW"/>
</dbReference>
<name>A0A6G1B2D2_CROCR</name>
<dbReference type="GO" id="GO:0005615">
    <property type="term" value="C:extracellular space"/>
    <property type="evidence" value="ECO:0007669"/>
    <property type="project" value="TreeGrafter"/>
</dbReference>
<dbReference type="PANTHER" id="PTHR15009:SF4">
    <property type="entry name" value="MUELLERIAN-INHIBITING FACTOR"/>
    <property type="match status" value="1"/>
</dbReference>
<dbReference type="AlphaFoldDB" id="A0A6G1B2D2"/>
<reference evidence="6 7" key="1">
    <citation type="submission" date="2019-11" db="EMBL/GenBank/DDBJ databases">
        <authorList>
            <person name="Yang C."/>
            <person name="Li F."/>
        </authorList>
    </citation>
    <scope>NUCLEOTIDE SEQUENCE [LARGE SCALE GENOMIC DNA]</scope>
    <source>
        <strain evidence="6">KB4526</strain>
        <tissue evidence="6">Muscle</tissue>
    </source>
</reference>
<dbReference type="GO" id="GO:0008083">
    <property type="term" value="F:growth factor activity"/>
    <property type="evidence" value="ECO:0007669"/>
    <property type="project" value="InterPro"/>
</dbReference>
<feature type="region of interest" description="Disordered" evidence="3">
    <location>
        <begin position="288"/>
        <end position="316"/>
    </location>
</feature>
<protein>
    <submittedName>
        <fullName evidence="6">MIS factor</fullName>
    </submittedName>
</protein>
<feature type="signal peptide" evidence="4">
    <location>
        <begin position="1"/>
        <end position="21"/>
    </location>
</feature>